<evidence type="ECO:0000256" key="16">
    <source>
        <dbReference type="ARBA" id="ARBA00023204"/>
    </source>
</evidence>
<keyword evidence="15" id="KW-0238">DNA-binding</keyword>
<dbReference type="GO" id="GO:0010792">
    <property type="term" value="P:DNA double-strand break processing involved in repair via single-strand annealing"/>
    <property type="evidence" value="ECO:0007669"/>
    <property type="project" value="TreeGrafter"/>
</dbReference>
<evidence type="ECO:0000313" key="25">
    <source>
        <dbReference type="Proteomes" id="UP000472263"/>
    </source>
</evidence>
<evidence type="ECO:0000256" key="3">
    <source>
        <dbReference type="ARBA" id="ARBA00007496"/>
    </source>
</evidence>
<dbReference type="InParanoid" id="A0A668B024"/>
<keyword evidence="13" id="KW-0862">Zinc</keyword>
<dbReference type="InterPro" id="IPR019518">
    <property type="entry name" value="CtIP_N"/>
</dbReference>
<evidence type="ECO:0000256" key="17">
    <source>
        <dbReference type="ARBA" id="ARBA00023242"/>
    </source>
</evidence>
<keyword evidence="5" id="KW-0158">Chromosome</keyword>
<evidence type="ECO:0000256" key="8">
    <source>
        <dbReference type="ARBA" id="ARBA00022722"/>
    </source>
</evidence>
<dbReference type="RefSeq" id="XP_029935721.1">
    <property type="nucleotide sequence ID" value="XM_030079861.1"/>
</dbReference>
<dbReference type="GeneID" id="115379144"/>
<dbReference type="PANTHER" id="PTHR15107:SF4">
    <property type="entry name" value="DNA ENDONUCLEASE RBBP8"/>
    <property type="match status" value="1"/>
</dbReference>
<evidence type="ECO:0000256" key="4">
    <source>
        <dbReference type="ARBA" id="ARBA00020680"/>
    </source>
</evidence>
<feature type="compositionally biased region" description="Basic and acidic residues" evidence="21">
    <location>
        <begin position="331"/>
        <end position="346"/>
    </location>
</feature>
<dbReference type="GO" id="GO:0051301">
    <property type="term" value="P:cell division"/>
    <property type="evidence" value="ECO:0007669"/>
    <property type="project" value="UniProtKB-KW"/>
</dbReference>
<evidence type="ECO:0000256" key="1">
    <source>
        <dbReference type="ARBA" id="ARBA00004123"/>
    </source>
</evidence>
<keyword evidence="7" id="KW-0132">Cell division</keyword>
<evidence type="ECO:0000313" key="24">
    <source>
        <dbReference type="Ensembl" id="ENSMMDP00005055891.1"/>
    </source>
</evidence>
<dbReference type="PANTHER" id="PTHR15107">
    <property type="entry name" value="RETINOBLASTOMA BINDING PROTEIN 8"/>
    <property type="match status" value="1"/>
</dbReference>
<comment type="similarity">
    <text evidence="3">Belongs to the COM1/SAE2/CtIP family.</text>
</comment>
<dbReference type="InterPro" id="IPR013882">
    <property type="entry name" value="Ctp1_C"/>
</dbReference>
<protein>
    <recommendedName>
        <fullName evidence="4">DNA endonuclease RBBP8</fullName>
    </recommendedName>
</protein>
<evidence type="ECO:0000256" key="13">
    <source>
        <dbReference type="ARBA" id="ARBA00022833"/>
    </source>
</evidence>
<name>A0A668B024_9TELE</name>
<evidence type="ECO:0000256" key="7">
    <source>
        <dbReference type="ARBA" id="ARBA00022618"/>
    </source>
</evidence>
<dbReference type="GO" id="GO:0005634">
    <property type="term" value="C:nucleus"/>
    <property type="evidence" value="ECO:0007669"/>
    <property type="project" value="UniProtKB-SubCell"/>
</dbReference>
<feature type="region of interest" description="Disordered" evidence="21">
    <location>
        <begin position="651"/>
        <end position="675"/>
    </location>
</feature>
<dbReference type="Pfam" id="PF08573">
    <property type="entry name" value="SAE2"/>
    <property type="match status" value="1"/>
</dbReference>
<sequence length="675" mass="76028">MSTPGLNSSSSSITAALSGASRPADLFEDLWQQLRDCHQKALQELEAKVSKLKKERCLDAQRLEEFYSRNQQLKEQHKTLQSTISLLEERLREGVCDRCAILEETMKNKQNQNLHLIATLKNEKNSLEDENRRLNAELEKLKVSRSPEPQQTSPEQEDGVIPDSPILPSSLPMANKLKRRKNNNKSKHVRYAEMPLLQCHSSLFSEVQLKLKKESLEVSENHGKADVLVPETCQMDTSQTLNMSHPLEEVVAETCGFDLPDCLSTETAPGLQSSSKSPNKCKGRLRLHQPSLASSSTLTHCLDSTLERSPSLLPSVKRGSGDSYLHIAKRRKEEDHEVQEEKKQKEGQQTLPELIKRPSTPLKEPPDQKVLSAQHGASGHKSDGSCVSPFPKRTNRKTNEDVNGDVDSHSVGRKRTPLQDVNASLAPPAPADGMCHVEPMWSIDPAVILSMYDSESCAADQEQHVEPVDNDCTLISHSLLQLQDGGVPPRDSSVSGACKKADDSLDQMFDTTAYGEYKSYNMSPSCHTQPLHQHGDHDDDEEEEEEEEDEHNPPENSPAQSKENKARGPTFAHVAVVRKKDERRKLKGTTCKECETYYAHLPEEERQKKLSACSRHRFRYIPPCTPENFWEVGFPSTQTCIERGYIKEEKNPQARLRRRQPFNALFSPKSKERDT</sequence>
<evidence type="ECO:0000256" key="14">
    <source>
        <dbReference type="ARBA" id="ARBA00023054"/>
    </source>
</evidence>
<keyword evidence="11" id="KW-0498">Mitosis</keyword>
<keyword evidence="8" id="KW-0540">Nuclease</keyword>
<keyword evidence="17" id="KW-0539">Nucleus</keyword>
<evidence type="ECO:0000256" key="21">
    <source>
        <dbReference type="SAM" id="MobiDB-lite"/>
    </source>
</evidence>
<dbReference type="AlphaFoldDB" id="A0A668B024"/>
<evidence type="ECO:0000256" key="15">
    <source>
        <dbReference type="ARBA" id="ARBA00023125"/>
    </source>
</evidence>
<evidence type="ECO:0000256" key="10">
    <source>
        <dbReference type="ARBA" id="ARBA00022763"/>
    </source>
</evidence>
<accession>A0A668B024</accession>
<dbReference type="CTD" id="5932"/>
<evidence type="ECO:0000256" key="12">
    <source>
        <dbReference type="ARBA" id="ARBA00022801"/>
    </source>
</evidence>
<keyword evidence="16" id="KW-0234">DNA repair</keyword>
<feature type="coiled-coil region" evidence="20">
    <location>
        <begin position="35"/>
        <end position="90"/>
    </location>
</feature>
<keyword evidence="19" id="KW-0131">Cell cycle</keyword>
<feature type="region of interest" description="Disordered" evidence="21">
    <location>
        <begin position="138"/>
        <end position="171"/>
    </location>
</feature>
<organism evidence="24 25">
    <name type="scientific">Myripristis murdjan</name>
    <name type="common">pinecone soldierfish</name>
    <dbReference type="NCBI Taxonomy" id="586833"/>
    <lineage>
        <taxon>Eukaryota</taxon>
        <taxon>Metazoa</taxon>
        <taxon>Chordata</taxon>
        <taxon>Craniata</taxon>
        <taxon>Vertebrata</taxon>
        <taxon>Euteleostomi</taxon>
        <taxon>Actinopterygii</taxon>
        <taxon>Neopterygii</taxon>
        <taxon>Teleostei</taxon>
        <taxon>Neoteleostei</taxon>
        <taxon>Acanthomorphata</taxon>
        <taxon>Holocentriformes</taxon>
        <taxon>Holocentridae</taxon>
        <taxon>Myripristis</taxon>
    </lineage>
</organism>
<feature type="compositionally biased region" description="Low complexity" evidence="21">
    <location>
        <begin position="161"/>
        <end position="171"/>
    </location>
</feature>
<dbReference type="FunCoup" id="A0A668B024">
    <property type="interactions" value="743"/>
</dbReference>
<keyword evidence="10" id="KW-0227">DNA damage</keyword>
<dbReference type="GO" id="GO:0004519">
    <property type="term" value="F:endonuclease activity"/>
    <property type="evidence" value="ECO:0007669"/>
    <property type="project" value="UniProtKB-KW"/>
</dbReference>
<keyword evidence="9" id="KW-0255">Endonuclease</keyword>
<evidence type="ECO:0000256" key="19">
    <source>
        <dbReference type="ARBA" id="ARBA00023306"/>
    </source>
</evidence>
<dbReference type="Proteomes" id="UP000472263">
    <property type="component" value="Chromosome 20"/>
</dbReference>
<dbReference type="GO" id="GO:0051321">
    <property type="term" value="P:meiotic cell cycle"/>
    <property type="evidence" value="ECO:0007669"/>
    <property type="project" value="UniProtKB-KW"/>
</dbReference>
<reference evidence="24" key="1">
    <citation type="submission" date="2019-06" db="EMBL/GenBank/DDBJ databases">
        <authorList>
            <consortium name="Wellcome Sanger Institute Data Sharing"/>
        </authorList>
    </citation>
    <scope>NUCLEOTIDE SEQUENCE [LARGE SCALE GENOMIC DNA]</scope>
</reference>
<keyword evidence="14 20" id="KW-0175">Coiled coil</keyword>
<evidence type="ECO:0000256" key="9">
    <source>
        <dbReference type="ARBA" id="ARBA00022759"/>
    </source>
</evidence>
<keyword evidence="25" id="KW-1185">Reference proteome</keyword>
<evidence type="ECO:0000256" key="5">
    <source>
        <dbReference type="ARBA" id="ARBA00022454"/>
    </source>
</evidence>
<dbReference type="InterPro" id="IPR033316">
    <property type="entry name" value="RBBP8-like"/>
</dbReference>
<evidence type="ECO:0000256" key="2">
    <source>
        <dbReference type="ARBA" id="ARBA00004286"/>
    </source>
</evidence>
<evidence type="ECO:0000259" key="22">
    <source>
        <dbReference type="Pfam" id="PF08573"/>
    </source>
</evidence>
<evidence type="ECO:0000256" key="11">
    <source>
        <dbReference type="ARBA" id="ARBA00022776"/>
    </source>
</evidence>
<feature type="compositionally biased region" description="Polar residues" evidence="21">
    <location>
        <begin position="520"/>
        <end position="531"/>
    </location>
</feature>
<dbReference type="OrthoDB" id="5801062at2759"/>
<reference evidence="24" key="3">
    <citation type="submission" date="2025-09" db="UniProtKB">
        <authorList>
            <consortium name="Ensembl"/>
        </authorList>
    </citation>
    <scope>IDENTIFICATION</scope>
</reference>
<evidence type="ECO:0000256" key="20">
    <source>
        <dbReference type="SAM" id="Coils"/>
    </source>
</evidence>
<keyword evidence="12" id="KW-0378">Hydrolase</keyword>
<dbReference type="Pfam" id="PF10482">
    <property type="entry name" value="CtIP_N"/>
    <property type="match status" value="1"/>
</dbReference>
<feature type="domain" description="DNA endonuclease Ctp1 N-terminal" evidence="23">
    <location>
        <begin position="27"/>
        <end position="138"/>
    </location>
</feature>
<evidence type="ECO:0000256" key="18">
    <source>
        <dbReference type="ARBA" id="ARBA00023254"/>
    </source>
</evidence>
<feature type="region of interest" description="Disordered" evidence="21">
    <location>
        <begin position="331"/>
        <end position="413"/>
    </location>
</feature>
<proteinExistence type="inferred from homology"/>
<reference evidence="24" key="2">
    <citation type="submission" date="2025-08" db="UniProtKB">
        <authorList>
            <consortium name="Ensembl"/>
        </authorList>
    </citation>
    <scope>IDENTIFICATION</scope>
</reference>
<keyword evidence="6" id="KW-0597">Phosphoprotein</keyword>
<feature type="domain" description="DNA endonuclease activator Ctp1 C-terminal" evidence="22">
    <location>
        <begin position="603"/>
        <end position="638"/>
    </location>
</feature>
<dbReference type="GO" id="GO:0016787">
    <property type="term" value="F:hydrolase activity"/>
    <property type="evidence" value="ECO:0007669"/>
    <property type="project" value="UniProtKB-KW"/>
</dbReference>
<feature type="region of interest" description="Disordered" evidence="21">
    <location>
        <begin position="520"/>
        <end position="571"/>
    </location>
</feature>
<evidence type="ECO:0000256" key="6">
    <source>
        <dbReference type="ARBA" id="ARBA00022553"/>
    </source>
</evidence>
<comment type="subcellular location">
    <subcellularLocation>
        <location evidence="2">Chromosome</location>
    </subcellularLocation>
    <subcellularLocation>
        <location evidence="1">Nucleus</location>
    </subcellularLocation>
</comment>
<evidence type="ECO:0000259" key="23">
    <source>
        <dbReference type="Pfam" id="PF10482"/>
    </source>
</evidence>
<feature type="compositionally biased region" description="Acidic residues" evidence="21">
    <location>
        <begin position="538"/>
        <end position="550"/>
    </location>
</feature>
<dbReference type="GO" id="GO:0003684">
    <property type="term" value="F:damaged DNA binding"/>
    <property type="evidence" value="ECO:0007669"/>
    <property type="project" value="TreeGrafter"/>
</dbReference>
<gene>
    <name evidence="24" type="primary">rbbp8</name>
</gene>
<dbReference type="GeneTree" id="ENSGT00530000063835"/>
<keyword evidence="18" id="KW-0469">Meiosis</keyword>
<dbReference type="Ensembl" id="ENSMMDT00005056955.1">
    <property type="protein sequence ID" value="ENSMMDP00005055891.1"/>
    <property type="gene ID" value="ENSMMDG00005024992.1"/>
</dbReference>
<dbReference type="GO" id="GO:0005694">
    <property type="term" value="C:chromosome"/>
    <property type="evidence" value="ECO:0007669"/>
    <property type="project" value="UniProtKB-SubCell"/>
</dbReference>